<evidence type="ECO:0008006" key="3">
    <source>
        <dbReference type="Google" id="ProtNLM"/>
    </source>
</evidence>
<proteinExistence type="predicted"/>
<protein>
    <recommendedName>
        <fullName evidence="3">Endonuclease/exonuclease/phosphatase domain-containing protein</fullName>
    </recommendedName>
</protein>
<dbReference type="Proteomes" id="UP000051096">
    <property type="component" value="Unassembled WGS sequence"/>
</dbReference>
<dbReference type="Gene3D" id="3.60.10.10">
    <property type="entry name" value="Endonuclease/exonuclease/phosphatase"/>
    <property type="match status" value="1"/>
</dbReference>
<organism evidence="1 2">
    <name type="scientific">candidate division WOR_3 bacterium SM23_60</name>
    <dbReference type="NCBI Taxonomy" id="1703780"/>
    <lineage>
        <taxon>Bacteria</taxon>
        <taxon>Bacteria division WOR-3</taxon>
    </lineage>
</organism>
<dbReference type="InterPro" id="IPR036691">
    <property type="entry name" value="Endo/exonu/phosph_ase_sf"/>
</dbReference>
<gene>
    <name evidence="1" type="ORF">AMJ87_07625</name>
</gene>
<evidence type="ECO:0000313" key="1">
    <source>
        <dbReference type="EMBL" id="KPK71148.1"/>
    </source>
</evidence>
<dbReference type="AlphaFoldDB" id="A0A0S8GH59"/>
<reference evidence="1 2" key="1">
    <citation type="journal article" date="2015" name="Microbiome">
        <title>Genomic resolution of linkages in carbon, nitrogen, and sulfur cycling among widespread estuary sediment bacteria.</title>
        <authorList>
            <person name="Baker B.J."/>
            <person name="Lazar C.S."/>
            <person name="Teske A.P."/>
            <person name="Dick G.J."/>
        </authorList>
    </citation>
    <scope>NUCLEOTIDE SEQUENCE [LARGE SCALE GENOMIC DNA]</scope>
    <source>
        <strain evidence="1">SM23_60</strain>
    </source>
</reference>
<evidence type="ECO:0000313" key="2">
    <source>
        <dbReference type="Proteomes" id="UP000051096"/>
    </source>
</evidence>
<dbReference type="EMBL" id="LJUO01000069">
    <property type="protein sequence ID" value="KPK71148.1"/>
    <property type="molecule type" value="Genomic_DNA"/>
</dbReference>
<accession>A0A0S8GH59</accession>
<name>A0A0S8GH59_UNCW3</name>
<sequence length="274" mass="31746">MPDLKLTTFNAEWMYPFFEKRKAKILESFPGAKLGPIKLEPIAKVKGLCNRMGKMIRKLGADVIAVEEGPQLKTQMELFVNDYLDDQYQVFIQSERTQNIHILVKKGGWNAQQFDYDGPKMDILRKNFYYYPWGEYKLEKRKPGRIYRTPVVVELSKHNKSIIVAAVHLKSKYSKLKTVDQWIKRKKTAVLDALNARQKLSAEIWKMRLFVKERLGSSLGNQPLVIMGDFNDGPFADAMEMEFLIHNIIDEIQGSLLEPEGLKIHSLKDIWSPL</sequence>
<comment type="caution">
    <text evidence="1">The sequence shown here is derived from an EMBL/GenBank/DDBJ whole genome shotgun (WGS) entry which is preliminary data.</text>
</comment>
<dbReference type="SUPFAM" id="SSF56219">
    <property type="entry name" value="DNase I-like"/>
    <property type="match status" value="1"/>
</dbReference>